<reference evidence="2 3" key="1">
    <citation type="submission" date="2018-06" db="EMBL/GenBank/DDBJ databases">
        <title>Paenibacillus montanisoli sp. nov., isolated from mountain area soil.</title>
        <authorList>
            <person name="Wu M."/>
        </authorList>
    </citation>
    <scope>NUCLEOTIDE SEQUENCE [LARGE SCALE GENOMIC DNA]</scope>
    <source>
        <strain evidence="2 3">RA17</strain>
    </source>
</reference>
<dbReference type="EMBL" id="QLUW01000003">
    <property type="protein sequence ID" value="RAP75030.1"/>
    <property type="molecule type" value="Genomic_DNA"/>
</dbReference>
<protein>
    <submittedName>
        <fullName evidence="2">DUF1854 domain-containing protein</fullName>
    </submittedName>
</protein>
<sequence>MAAADDKYDIRMFAPDDVYFSRGSGGVFQGVIDGTTYDELEVYRAFPFLYTTQYISVRNTKGEELGIIPDIAELYEESAKELEKELQLRYFIPRVTRVDSVKQKSGLWMWELQTHLGSTRMVMRNLHEHLQYPGGGRVILMDISGKRCEIADWQALDAHSRKQLEEVL</sequence>
<feature type="domain" description="DUF1854" evidence="1">
    <location>
        <begin position="37"/>
        <end position="166"/>
    </location>
</feature>
<keyword evidence="3" id="KW-1185">Reference proteome</keyword>
<accession>A0A328TX74</accession>
<dbReference type="RefSeq" id="WP_112883294.1">
    <property type="nucleotide sequence ID" value="NZ_QLUW01000003.1"/>
</dbReference>
<dbReference type="AlphaFoldDB" id="A0A328TX74"/>
<dbReference type="OrthoDB" id="2852740at2"/>
<gene>
    <name evidence="2" type="ORF">DL346_16695</name>
</gene>
<dbReference type="Pfam" id="PF08909">
    <property type="entry name" value="DUF1854"/>
    <property type="match status" value="1"/>
</dbReference>
<evidence type="ECO:0000259" key="1">
    <source>
        <dbReference type="Pfam" id="PF08909"/>
    </source>
</evidence>
<evidence type="ECO:0000313" key="2">
    <source>
        <dbReference type="EMBL" id="RAP75030.1"/>
    </source>
</evidence>
<dbReference type="Proteomes" id="UP000249260">
    <property type="component" value="Unassembled WGS sequence"/>
</dbReference>
<dbReference type="InterPro" id="IPR015005">
    <property type="entry name" value="DUF1854"/>
</dbReference>
<evidence type="ECO:0000313" key="3">
    <source>
        <dbReference type="Proteomes" id="UP000249260"/>
    </source>
</evidence>
<organism evidence="2 3">
    <name type="scientific">Paenibacillus montanisoli</name>
    <dbReference type="NCBI Taxonomy" id="2081970"/>
    <lineage>
        <taxon>Bacteria</taxon>
        <taxon>Bacillati</taxon>
        <taxon>Bacillota</taxon>
        <taxon>Bacilli</taxon>
        <taxon>Bacillales</taxon>
        <taxon>Paenibacillaceae</taxon>
        <taxon>Paenibacillus</taxon>
    </lineage>
</organism>
<name>A0A328TX74_9BACL</name>
<proteinExistence type="predicted"/>
<comment type="caution">
    <text evidence="2">The sequence shown here is derived from an EMBL/GenBank/DDBJ whole genome shotgun (WGS) entry which is preliminary data.</text>
</comment>